<name>A0ABW4NYQ0_9NOCA</name>
<sequence>MRRVRVPTFRSLRGRLGLRGRVILTFALGAALLSLALSTAVFATSREYLVGQRERSAERQTASHADFVRSVLYSSDTKPALVLQALDIPVGTTLFLDQNGKWSASDPAVAFIPSAIPAELQESGTDGGSATMYITVAGNPYIGSRMVLNDAGDILYELSPVLELQSTLRILRITLFSWALVTTAAGAAMGFWASRRVLRPLHELAGTAARISGGDLDTRLARSQDRDLDTITTSFNAMVDSLQRRIDHERRFFGDVSHELRTPLTTLVTSVSVLERQRRDLPERSVRALDLISAELDHTRRLLDDLLALARSEAGLHPGDLEPVSVETLLSHTLTRSKRSADLLTVATEDRVAARKLSLERALVNLMDNADRHGGGLVAVTVRRDGEFVAIDVDDAGPGVAPEDRERIFERFTTGRPARRTAGGSGTGLGLALVAETVSAHGGTVTCGDRPGGGARFTLRLPRLRSRRLS</sequence>
<evidence type="ECO:0000256" key="6">
    <source>
        <dbReference type="ARBA" id="ARBA00022692"/>
    </source>
</evidence>
<dbReference type="SUPFAM" id="SSF158472">
    <property type="entry name" value="HAMP domain-like"/>
    <property type="match status" value="1"/>
</dbReference>
<dbReference type="Gene3D" id="1.10.287.130">
    <property type="match status" value="1"/>
</dbReference>
<dbReference type="Gene3D" id="3.30.565.10">
    <property type="entry name" value="Histidine kinase-like ATPase, C-terminal domain"/>
    <property type="match status" value="1"/>
</dbReference>
<dbReference type="CDD" id="cd00075">
    <property type="entry name" value="HATPase"/>
    <property type="match status" value="1"/>
</dbReference>
<dbReference type="InterPro" id="IPR003660">
    <property type="entry name" value="HAMP_dom"/>
</dbReference>
<feature type="domain" description="HAMP" evidence="12">
    <location>
        <begin position="195"/>
        <end position="247"/>
    </location>
</feature>
<feature type="domain" description="Histidine kinase" evidence="11">
    <location>
        <begin position="255"/>
        <end position="465"/>
    </location>
</feature>
<keyword evidence="13" id="KW-0067">ATP-binding</keyword>
<dbReference type="EMBL" id="JBHUFB010000004">
    <property type="protein sequence ID" value="MFD1811091.1"/>
    <property type="molecule type" value="Genomic_DNA"/>
</dbReference>
<dbReference type="PROSITE" id="PS50109">
    <property type="entry name" value="HIS_KIN"/>
    <property type="match status" value="1"/>
</dbReference>
<dbReference type="SMART" id="SM00388">
    <property type="entry name" value="HisKA"/>
    <property type="match status" value="1"/>
</dbReference>
<keyword evidence="6" id="KW-0812">Transmembrane</keyword>
<dbReference type="EC" id="2.7.13.3" evidence="3"/>
<proteinExistence type="predicted"/>
<comment type="subcellular location">
    <subcellularLocation>
        <location evidence="2">Cell membrane</location>
    </subcellularLocation>
</comment>
<keyword evidence="10" id="KW-0472">Membrane</keyword>
<dbReference type="RefSeq" id="WP_378483648.1">
    <property type="nucleotide sequence ID" value="NZ_JBHUFB010000004.1"/>
</dbReference>
<dbReference type="InterPro" id="IPR003594">
    <property type="entry name" value="HATPase_dom"/>
</dbReference>
<dbReference type="SUPFAM" id="SSF55874">
    <property type="entry name" value="ATPase domain of HSP90 chaperone/DNA topoisomerase II/histidine kinase"/>
    <property type="match status" value="1"/>
</dbReference>
<keyword evidence="5" id="KW-0808">Transferase</keyword>
<keyword evidence="8" id="KW-1133">Transmembrane helix</keyword>
<dbReference type="InterPro" id="IPR004358">
    <property type="entry name" value="Sig_transdc_His_kin-like_C"/>
</dbReference>
<accession>A0ABW4NYQ0</accession>
<dbReference type="SUPFAM" id="SSF47384">
    <property type="entry name" value="Homodimeric domain of signal transducing histidine kinase"/>
    <property type="match status" value="1"/>
</dbReference>
<evidence type="ECO:0000256" key="4">
    <source>
        <dbReference type="ARBA" id="ARBA00022553"/>
    </source>
</evidence>
<keyword evidence="13" id="KW-0547">Nucleotide-binding</keyword>
<reference evidence="14" key="1">
    <citation type="journal article" date="2019" name="Int. J. Syst. Evol. Microbiol.">
        <title>The Global Catalogue of Microorganisms (GCM) 10K type strain sequencing project: providing services to taxonomists for standard genome sequencing and annotation.</title>
        <authorList>
            <consortium name="The Broad Institute Genomics Platform"/>
            <consortium name="The Broad Institute Genome Sequencing Center for Infectious Disease"/>
            <person name="Wu L."/>
            <person name="Ma J."/>
        </authorList>
    </citation>
    <scope>NUCLEOTIDE SEQUENCE [LARGE SCALE GENOMIC DNA]</scope>
    <source>
        <strain evidence="14">DT72</strain>
    </source>
</reference>
<evidence type="ECO:0000256" key="7">
    <source>
        <dbReference type="ARBA" id="ARBA00022777"/>
    </source>
</evidence>
<evidence type="ECO:0000313" key="13">
    <source>
        <dbReference type="EMBL" id="MFD1811091.1"/>
    </source>
</evidence>
<dbReference type="Proteomes" id="UP001597286">
    <property type="component" value="Unassembled WGS sequence"/>
</dbReference>
<dbReference type="InterPro" id="IPR003661">
    <property type="entry name" value="HisK_dim/P_dom"/>
</dbReference>
<evidence type="ECO:0000259" key="11">
    <source>
        <dbReference type="PROSITE" id="PS50109"/>
    </source>
</evidence>
<keyword evidence="4" id="KW-0597">Phosphoprotein</keyword>
<comment type="catalytic activity">
    <reaction evidence="1">
        <text>ATP + protein L-histidine = ADP + protein N-phospho-L-histidine.</text>
        <dbReference type="EC" id="2.7.13.3"/>
    </reaction>
</comment>
<dbReference type="Pfam" id="PF02518">
    <property type="entry name" value="HATPase_c"/>
    <property type="match status" value="1"/>
</dbReference>
<dbReference type="SMART" id="SM00304">
    <property type="entry name" value="HAMP"/>
    <property type="match status" value="1"/>
</dbReference>
<evidence type="ECO:0000256" key="8">
    <source>
        <dbReference type="ARBA" id="ARBA00022989"/>
    </source>
</evidence>
<dbReference type="Gene3D" id="6.10.340.10">
    <property type="match status" value="1"/>
</dbReference>
<evidence type="ECO:0000256" key="10">
    <source>
        <dbReference type="ARBA" id="ARBA00023136"/>
    </source>
</evidence>
<keyword evidence="14" id="KW-1185">Reference proteome</keyword>
<evidence type="ECO:0000313" key="14">
    <source>
        <dbReference type="Proteomes" id="UP001597286"/>
    </source>
</evidence>
<dbReference type="CDD" id="cd00082">
    <property type="entry name" value="HisKA"/>
    <property type="match status" value="1"/>
</dbReference>
<dbReference type="InterPro" id="IPR036890">
    <property type="entry name" value="HATPase_C_sf"/>
</dbReference>
<comment type="caution">
    <text evidence="13">The sequence shown here is derived from an EMBL/GenBank/DDBJ whole genome shotgun (WGS) entry which is preliminary data.</text>
</comment>
<dbReference type="InterPro" id="IPR005467">
    <property type="entry name" value="His_kinase_dom"/>
</dbReference>
<dbReference type="CDD" id="cd06225">
    <property type="entry name" value="HAMP"/>
    <property type="match status" value="1"/>
</dbReference>
<evidence type="ECO:0000256" key="3">
    <source>
        <dbReference type="ARBA" id="ARBA00012438"/>
    </source>
</evidence>
<keyword evidence="7" id="KW-0418">Kinase</keyword>
<gene>
    <name evidence="13" type="ORF">ACFSJG_02585</name>
</gene>
<evidence type="ECO:0000256" key="5">
    <source>
        <dbReference type="ARBA" id="ARBA00022679"/>
    </source>
</evidence>
<dbReference type="PANTHER" id="PTHR45436:SF5">
    <property type="entry name" value="SENSOR HISTIDINE KINASE TRCS"/>
    <property type="match status" value="1"/>
</dbReference>
<keyword evidence="9" id="KW-0902">Two-component regulatory system</keyword>
<organism evidence="13 14">
    <name type="scientific">Rhodococcus gannanensis</name>
    <dbReference type="NCBI Taxonomy" id="1960308"/>
    <lineage>
        <taxon>Bacteria</taxon>
        <taxon>Bacillati</taxon>
        <taxon>Actinomycetota</taxon>
        <taxon>Actinomycetes</taxon>
        <taxon>Mycobacteriales</taxon>
        <taxon>Nocardiaceae</taxon>
        <taxon>Rhodococcus</taxon>
    </lineage>
</organism>
<dbReference type="GO" id="GO:0005524">
    <property type="term" value="F:ATP binding"/>
    <property type="evidence" value="ECO:0007669"/>
    <property type="project" value="UniProtKB-KW"/>
</dbReference>
<dbReference type="PROSITE" id="PS50885">
    <property type="entry name" value="HAMP"/>
    <property type="match status" value="1"/>
</dbReference>
<dbReference type="SMART" id="SM00387">
    <property type="entry name" value="HATPase_c"/>
    <property type="match status" value="1"/>
</dbReference>
<dbReference type="InterPro" id="IPR036097">
    <property type="entry name" value="HisK_dim/P_sf"/>
</dbReference>
<dbReference type="Pfam" id="PF00672">
    <property type="entry name" value="HAMP"/>
    <property type="match status" value="1"/>
</dbReference>
<evidence type="ECO:0000256" key="9">
    <source>
        <dbReference type="ARBA" id="ARBA00023012"/>
    </source>
</evidence>
<dbReference type="Pfam" id="PF00512">
    <property type="entry name" value="HisKA"/>
    <property type="match status" value="1"/>
</dbReference>
<evidence type="ECO:0000256" key="1">
    <source>
        <dbReference type="ARBA" id="ARBA00000085"/>
    </source>
</evidence>
<dbReference type="PRINTS" id="PR00344">
    <property type="entry name" value="BCTRLSENSOR"/>
</dbReference>
<evidence type="ECO:0000259" key="12">
    <source>
        <dbReference type="PROSITE" id="PS50885"/>
    </source>
</evidence>
<dbReference type="InterPro" id="IPR050428">
    <property type="entry name" value="TCS_sensor_his_kinase"/>
</dbReference>
<protein>
    <recommendedName>
        <fullName evidence="3">histidine kinase</fullName>
        <ecNumber evidence="3">2.7.13.3</ecNumber>
    </recommendedName>
</protein>
<dbReference type="PANTHER" id="PTHR45436">
    <property type="entry name" value="SENSOR HISTIDINE KINASE YKOH"/>
    <property type="match status" value="1"/>
</dbReference>
<evidence type="ECO:0000256" key="2">
    <source>
        <dbReference type="ARBA" id="ARBA00004236"/>
    </source>
</evidence>